<dbReference type="OrthoDB" id="4936761at2759"/>
<dbReference type="PANTHER" id="PTHR47425:SF3">
    <property type="entry name" value="ZN(II)2CYS6 TRANSCRIPTION FACTOR (EUROFUNG)"/>
    <property type="match status" value="1"/>
</dbReference>
<evidence type="ECO:0000259" key="4">
    <source>
        <dbReference type="PROSITE" id="PS50048"/>
    </source>
</evidence>
<evidence type="ECO:0000256" key="3">
    <source>
        <dbReference type="SAM" id="MobiDB-lite"/>
    </source>
</evidence>
<evidence type="ECO:0000256" key="1">
    <source>
        <dbReference type="ARBA" id="ARBA00022723"/>
    </source>
</evidence>
<evidence type="ECO:0000313" key="6">
    <source>
        <dbReference type="Proteomes" id="UP000039046"/>
    </source>
</evidence>
<dbReference type="SMART" id="SM00066">
    <property type="entry name" value="GAL4"/>
    <property type="match status" value="1"/>
</dbReference>
<sequence length="615" mass="70112">MSQLQHRPFLSKEIGSCQKKRARKACSGCRARKVRCDVLIVGHPCTQCRDNEFECIVKERKKRQMKAMVSFKEKRDSADFVPSMPEHTMLHQVPFYSFFKTFARLGRGTQQVAAGNMQQSEVALPISLREPCTNSTGDDLEIEFLKHKGVFTLPPKHILDECIAAYFRIFHSFFPIVDKVDFFNAYEGVNHDDRPLERQGPSLLLLQAVLFTAASFLPMEKIREMGFNTRQHARSTYHQRARYLYEFNYEPNIITNIQALLLMSHYYTSMVEQKHTWFWAHQAISLAQGAGLHHQSARQPKRKLWTRIWWGCVVRDRLIALGTGRPMHIISLDCTVPILTAADLAEAGDSEEDCAVKQVFIEFTKLCQHIEGVLLLSSTDEGLVQGQHKVCEAALQGWLHDLPQVARRDSTAQTCTGETPVLYRNILYLILNIVLLALYRTSQPDAPTTAIPSSQMQRAAKESTQIISELIESDLVGICPTICVTAVIPPLIVHTLVMRGSAEKCLISQTSLHFHTCMEFLKRLGEIYWHASFYHEFFEIVAPTIEKQIPRLPVRRQRSRHPATDENTPSSPSNTGEPTISNETHFDASNFMVDEQVFEDWLANCTNFHVFFPSA</sequence>
<dbReference type="Pfam" id="PF04082">
    <property type="entry name" value="Fungal_trans"/>
    <property type="match status" value="1"/>
</dbReference>
<dbReference type="GO" id="GO:0008270">
    <property type="term" value="F:zinc ion binding"/>
    <property type="evidence" value="ECO:0007669"/>
    <property type="project" value="InterPro"/>
</dbReference>
<dbReference type="GO" id="GO:0003677">
    <property type="term" value="F:DNA binding"/>
    <property type="evidence" value="ECO:0007669"/>
    <property type="project" value="InterPro"/>
</dbReference>
<name>A0A0A1TLB7_9HYPO</name>
<dbReference type="SMART" id="SM00906">
    <property type="entry name" value="Fungal_trans"/>
    <property type="match status" value="1"/>
</dbReference>
<evidence type="ECO:0000313" key="5">
    <source>
        <dbReference type="EMBL" id="CEJ91705.1"/>
    </source>
</evidence>
<protein>
    <recommendedName>
        <fullName evidence="4">Zn(2)-C6 fungal-type domain-containing protein</fullName>
    </recommendedName>
</protein>
<keyword evidence="1" id="KW-0479">Metal-binding</keyword>
<dbReference type="PANTHER" id="PTHR47425">
    <property type="entry name" value="FARB-RELATED"/>
    <property type="match status" value="1"/>
</dbReference>
<dbReference type="PROSITE" id="PS50048">
    <property type="entry name" value="ZN2_CY6_FUNGAL_2"/>
    <property type="match status" value="1"/>
</dbReference>
<gene>
    <name evidence="5" type="ORF">VHEMI07399</name>
</gene>
<dbReference type="HOGENOM" id="CLU_444223_0_0_1"/>
<feature type="compositionally biased region" description="Polar residues" evidence="3">
    <location>
        <begin position="565"/>
        <end position="581"/>
    </location>
</feature>
<dbReference type="SUPFAM" id="SSF57701">
    <property type="entry name" value="Zn2/Cys6 DNA-binding domain"/>
    <property type="match status" value="1"/>
</dbReference>
<dbReference type="GO" id="GO:0006351">
    <property type="term" value="P:DNA-templated transcription"/>
    <property type="evidence" value="ECO:0007669"/>
    <property type="project" value="InterPro"/>
</dbReference>
<dbReference type="Proteomes" id="UP000039046">
    <property type="component" value="Unassembled WGS sequence"/>
</dbReference>
<dbReference type="AlphaFoldDB" id="A0A0A1TLB7"/>
<feature type="region of interest" description="Disordered" evidence="3">
    <location>
        <begin position="552"/>
        <end position="581"/>
    </location>
</feature>
<dbReference type="GO" id="GO:0000981">
    <property type="term" value="F:DNA-binding transcription factor activity, RNA polymerase II-specific"/>
    <property type="evidence" value="ECO:0007669"/>
    <property type="project" value="InterPro"/>
</dbReference>
<dbReference type="Pfam" id="PF00172">
    <property type="entry name" value="Zn_clus"/>
    <property type="match status" value="1"/>
</dbReference>
<dbReference type="InterPro" id="IPR001138">
    <property type="entry name" value="Zn2Cys6_DnaBD"/>
</dbReference>
<reference evidence="5 6" key="1">
    <citation type="journal article" date="2015" name="Genome Announc.">
        <title>Draft Genome Sequence and Gene Annotation of the Entomopathogenic Fungus Verticillium hemipterigenum.</title>
        <authorList>
            <person name="Horn F."/>
            <person name="Habel A."/>
            <person name="Scharf D.H."/>
            <person name="Dworschak J."/>
            <person name="Brakhage A.A."/>
            <person name="Guthke R."/>
            <person name="Hertweck C."/>
            <person name="Linde J."/>
        </authorList>
    </citation>
    <scope>NUCLEOTIDE SEQUENCE [LARGE SCALE GENOMIC DNA]</scope>
</reference>
<keyword evidence="6" id="KW-1185">Reference proteome</keyword>
<dbReference type="InterPro" id="IPR036864">
    <property type="entry name" value="Zn2-C6_fun-type_DNA-bd_sf"/>
</dbReference>
<dbReference type="PROSITE" id="PS00463">
    <property type="entry name" value="ZN2_CY6_FUNGAL_1"/>
    <property type="match status" value="1"/>
</dbReference>
<accession>A0A0A1TLB7</accession>
<evidence type="ECO:0000256" key="2">
    <source>
        <dbReference type="ARBA" id="ARBA00023242"/>
    </source>
</evidence>
<proteinExistence type="predicted"/>
<dbReference type="InterPro" id="IPR052761">
    <property type="entry name" value="Fungal_Detox/Toxin_TFs"/>
</dbReference>
<feature type="domain" description="Zn(2)-C6 fungal-type" evidence="4">
    <location>
        <begin position="25"/>
        <end position="57"/>
    </location>
</feature>
<dbReference type="EMBL" id="CDHN01000004">
    <property type="protein sequence ID" value="CEJ91705.1"/>
    <property type="molecule type" value="Genomic_DNA"/>
</dbReference>
<dbReference type="InterPro" id="IPR007219">
    <property type="entry name" value="XnlR_reg_dom"/>
</dbReference>
<dbReference type="Gene3D" id="4.10.240.10">
    <property type="entry name" value="Zn(2)-C6 fungal-type DNA-binding domain"/>
    <property type="match status" value="1"/>
</dbReference>
<organism evidence="5 6">
    <name type="scientific">[Torrubiella] hemipterigena</name>
    <dbReference type="NCBI Taxonomy" id="1531966"/>
    <lineage>
        <taxon>Eukaryota</taxon>
        <taxon>Fungi</taxon>
        <taxon>Dikarya</taxon>
        <taxon>Ascomycota</taxon>
        <taxon>Pezizomycotina</taxon>
        <taxon>Sordariomycetes</taxon>
        <taxon>Hypocreomycetidae</taxon>
        <taxon>Hypocreales</taxon>
        <taxon>Clavicipitaceae</taxon>
        <taxon>Clavicipitaceae incertae sedis</taxon>
        <taxon>'Torrubiella' clade</taxon>
    </lineage>
</organism>
<dbReference type="CDD" id="cd00067">
    <property type="entry name" value="GAL4"/>
    <property type="match status" value="1"/>
</dbReference>
<keyword evidence="2" id="KW-0539">Nucleus</keyword>
<dbReference type="CDD" id="cd12148">
    <property type="entry name" value="fungal_TF_MHR"/>
    <property type="match status" value="1"/>
</dbReference>